<feature type="compositionally biased region" description="Basic and acidic residues" evidence="1">
    <location>
        <begin position="75"/>
        <end position="89"/>
    </location>
</feature>
<dbReference type="Proteomes" id="UP000198640">
    <property type="component" value="Unassembled WGS sequence"/>
</dbReference>
<dbReference type="EMBL" id="FNOY01000028">
    <property type="protein sequence ID" value="SDY31191.1"/>
    <property type="molecule type" value="Genomic_DNA"/>
</dbReference>
<gene>
    <name evidence="2" type="ORF">SAMN05421881_102837</name>
</gene>
<dbReference type="RefSeq" id="WP_090414058.1">
    <property type="nucleotide sequence ID" value="NZ_FNOY01000028.1"/>
</dbReference>
<name>A0A1H3IU03_9PROT</name>
<evidence type="ECO:0000256" key="1">
    <source>
        <dbReference type="SAM" id="MobiDB-lite"/>
    </source>
</evidence>
<keyword evidence="3" id="KW-1185">Reference proteome</keyword>
<feature type="compositionally biased region" description="Basic and acidic residues" evidence="1">
    <location>
        <begin position="41"/>
        <end position="67"/>
    </location>
</feature>
<evidence type="ECO:0000313" key="3">
    <source>
        <dbReference type="Proteomes" id="UP000198640"/>
    </source>
</evidence>
<dbReference type="AlphaFoldDB" id="A0A1H3IU03"/>
<organism evidence="2 3">
    <name type="scientific">Nitrosomonas halophila</name>
    <dbReference type="NCBI Taxonomy" id="44576"/>
    <lineage>
        <taxon>Bacteria</taxon>
        <taxon>Pseudomonadati</taxon>
        <taxon>Pseudomonadota</taxon>
        <taxon>Betaproteobacteria</taxon>
        <taxon>Nitrosomonadales</taxon>
        <taxon>Nitrosomonadaceae</taxon>
        <taxon>Nitrosomonas</taxon>
    </lineage>
</organism>
<sequence length="89" mass="10695">MSDIKAILIVAILVTIIFSIPMVQADALYKNDGETGAQQMESERELHKRARELGRDERKRWEEMNREKRQHRQQMLREEVKPRQEADRY</sequence>
<accession>A0A1H3IU03</accession>
<proteinExistence type="predicted"/>
<feature type="region of interest" description="Disordered" evidence="1">
    <location>
        <begin position="34"/>
        <end position="89"/>
    </location>
</feature>
<evidence type="ECO:0000313" key="2">
    <source>
        <dbReference type="EMBL" id="SDY31191.1"/>
    </source>
</evidence>
<reference evidence="2 3" key="1">
    <citation type="submission" date="2016-10" db="EMBL/GenBank/DDBJ databases">
        <authorList>
            <person name="de Groot N.N."/>
        </authorList>
    </citation>
    <scope>NUCLEOTIDE SEQUENCE [LARGE SCALE GENOMIC DNA]</scope>
    <source>
        <strain evidence="2 3">Nm1</strain>
    </source>
</reference>
<protein>
    <submittedName>
        <fullName evidence="2">Uncharacterized protein</fullName>
    </submittedName>
</protein>
<dbReference type="STRING" id="44576.SAMN05421881_102837"/>